<keyword evidence="2" id="KW-1185">Reference proteome</keyword>
<dbReference type="EMBL" id="JAUSRO010000010">
    <property type="protein sequence ID" value="MDP9901033.1"/>
    <property type="molecule type" value="Genomic_DNA"/>
</dbReference>
<reference evidence="1 2" key="1">
    <citation type="submission" date="2023-07" db="EMBL/GenBank/DDBJ databases">
        <title>Sorghum-associated microbial communities from plants grown in Nebraska, USA.</title>
        <authorList>
            <person name="Schachtman D."/>
        </authorList>
    </citation>
    <scope>NUCLEOTIDE SEQUENCE [LARGE SCALE GENOMIC DNA]</scope>
    <source>
        <strain evidence="1 2">DS1607</strain>
    </source>
</reference>
<dbReference type="Proteomes" id="UP001226867">
    <property type="component" value="Unassembled WGS sequence"/>
</dbReference>
<organism evidence="1 2">
    <name type="scientific">Variovorax ginsengisoli</name>
    <dbReference type="NCBI Taxonomy" id="363844"/>
    <lineage>
        <taxon>Bacteria</taxon>
        <taxon>Pseudomonadati</taxon>
        <taxon>Pseudomonadota</taxon>
        <taxon>Betaproteobacteria</taxon>
        <taxon>Burkholderiales</taxon>
        <taxon>Comamonadaceae</taxon>
        <taxon>Variovorax</taxon>
    </lineage>
</organism>
<evidence type="ECO:0000313" key="2">
    <source>
        <dbReference type="Proteomes" id="UP001226867"/>
    </source>
</evidence>
<evidence type="ECO:0000313" key="1">
    <source>
        <dbReference type="EMBL" id="MDP9901033.1"/>
    </source>
</evidence>
<gene>
    <name evidence="1" type="ORF">J2W36_003299</name>
</gene>
<comment type="caution">
    <text evidence="1">The sequence shown here is derived from an EMBL/GenBank/DDBJ whole genome shotgun (WGS) entry which is preliminary data.</text>
</comment>
<proteinExistence type="predicted"/>
<protein>
    <submittedName>
        <fullName evidence="1">Uncharacterized protein</fullName>
    </submittedName>
</protein>
<accession>A0ABT9S9J1</accession>
<sequence length="270" mass="28974">MERLLVLKLDTQGCEAEALINGVPVARAGAASASVTVPVHEYTLAGTNRLELVVGPPSAALAPDAPVPPPVALVADGHSSAHLRVLLPRAGNPTDEASARELAVLDWVPPARQAYEAPVSLSRDVDLPVNFVRWRWLDAPAATPTPAVRQAALALLKNLAQALSDGDIEFFIAQVRLRTEELAAAYAQPADQATDRLRTYLSELHATGRFQWLALEADALFLRRLAGGRLLECLYATGAPALRTAPDAHGRSQQFPIRLAVVEGKLYVLR</sequence>
<dbReference type="RefSeq" id="WP_307690822.1">
    <property type="nucleotide sequence ID" value="NZ_JAUSRO010000010.1"/>
</dbReference>
<name>A0ABT9S9J1_9BURK</name>